<feature type="transmembrane region" description="Helical" evidence="12">
    <location>
        <begin position="107"/>
        <end position="130"/>
    </location>
</feature>
<sequence>MLFHPFSLTIPHIIYACLGGFVVLFGMFSLFIREKLYIGEACWAFLFGVLIGPYGAGIFDPRGWANHNEDVTNTITLEFTRVVLAIGVFAIGVELPKAYVARHWKSLFFLLFPVMTWGWFVSAGLIYAFIPGITFLSSLAVAACLTPTDPILAAAVVGGKYADKHVPEHLRHLLAAESGCNDGAAYPFLFISLYLILDSTTGSAIRDWFLLLWLYQVVLSVAFGSLLGYGFRHLMKFCERNDLIDRQSYVAQYVSLAFLTIGIMTMLGSDDLLAAFCCGTAFAWDGFFNRQTAESVFSSVIDLLFNVAAFVYVGAWMPFDSFSNATLTLSVWRLTVIAILVLLLKRLPIMIMLYKFIPDVKTLREAIFSGHFGPIGIGAVYISTLAVGLLPKPANPPANQTEFLASTIQPIVAFMVICSVTIHGLSIPFFSLGRRVHSVGSRTWSRHASTIPEWATQTKYITRGQDVVINRDPINTMEKGEGAVPVVESKRNPPPSGEDGPEVIEESRLSPTATLAELESMKEDVADGTEDAVEWREGPHKVIETRGGPGQDVEVEVVRNAFDTEQENTSSFFKGRDGTAMQMARAYLSGLRHGREHIRRDLKKVGEDVEQGIREVKKQASHVICPPSSGSSDKPAVQSNDKEGKVSVTCHSHEGSTTPPITQHEDRSKRPQSAAENMVSERIDAKPGRKILRRRASISEGDSSGRDTSPVHASREYEDATGDNNRGRSAHTRRNTDHSAHRSVKHKRLESLKFEQASREASPARSVRFADTESRNGTTTPRSATLQNDQWFQANQTNDSPQEDEESTRGRVTFELPPPTR</sequence>
<dbReference type="GO" id="GO:0015385">
    <property type="term" value="F:sodium:proton antiporter activity"/>
    <property type="evidence" value="ECO:0007669"/>
    <property type="project" value="InterPro"/>
</dbReference>
<dbReference type="GO" id="GO:0036376">
    <property type="term" value="P:sodium ion export across plasma membrane"/>
    <property type="evidence" value="ECO:0007669"/>
    <property type="project" value="InterPro"/>
</dbReference>
<dbReference type="PANTHER" id="PTHR31382:SF4">
    <property type="entry name" value="NA(+)_H(+) ANTIPORTER"/>
    <property type="match status" value="1"/>
</dbReference>
<dbReference type="InParanoid" id="A0A0C3D1E4"/>
<dbReference type="FunCoup" id="A0A0C3D1E4">
    <property type="interactions" value="73"/>
</dbReference>
<dbReference type="GO" id="GO:0030007">
    <property type="term" value="P:intracellular potassium ion homeostasis"/>
    <property type="evidence" value="ECO:0007669"/>
    <property type="project" value="TreeGrafter"/>
</dbReference>
<feature type="transmembrane region" description="Helical" evidence="12">
    <location>
        <begin position="41"/>
        <end position="59"/>
    </location>
</feature>
<proteinExistence type="inferred from homology"/>
<evidence type="ECO:0000256" key="2">
    <source>
        <dbReference type="ARBA" id="ARBA00005248"/>
    </source>
</evidence>
<keyword evidence="9 12" id="KW-0472">Membrane</keyword>
<keyword evidence="5 12" id="KW-0812">Transmembrane</keyword>
<dbReference type="Proteomes" id="UP000053989">
    <property type="component" value="Unassembled WGS sequence"/>
</dbReference>
<dbReference type="FunFam" id="1.20.1530.20:FF:000015">
    <property type="entry name" value="Na(+)/H(+) antiporter 2"/>
    <property type="match status" value="1"/>
</dbReference>
<keyword evidence="4" id="KW-0050">Antiport</keyword>
<dbReference type="InterPro" id="IPR006153">
    <property type="entry name" value="Cation/H_exchanger_TM"/>
</dbReference>
<keyword evidence="8" id="KW-0406">Ion transport</keyword>
<dbReference type="AlphaFoldDB" id="A0A0C3D1E4"/>
<dbReference type="Pfam" id="PF00999">
    <property type="entry name" value="Na_H_Exchanger"/>
    <property type="match status" value="1"/>
</dbReference>
<dbReference type="GO" id="GO:0120029">
    <property type="term" value="P:proton export across plasma membrane"/>
    <property type="evidence" value="ECO:0007669"/>
    <property type="project" value="InterPro"/>
</dbReference>
<dbReference type="GO" id="GO:0042391">
    <property type="term" value="P:regulation of membrane potential"/>
    <property type="evidence" value="ECO:0007669"/>
    <property type="project" value="InterPro"/>
</dbReference>
<accession>A0A0C3D1E4</accession>
<evidence type="ECO:0000256" key="8">
    <source>
        <dbReference type="ARBA" id="ARBA00023065"/>
    </source>
</evidence>
<evidence type="ECO:0000256" key="9">
    <source>
        <dbReference type="ARBA" id="ARBA00023136"/>
    </source>
</evidence>
<keyword evidence="3" id="KW-0813">Transport</keyword>
<keyword evidence="7" id="KW-0915">Sodium</keyword>
<evidence type="ECO:0000256" key="11">
    <source>
        <dbReference type="SAM" id="MobiDB-lite"/>
    </source>
</evidence>
<evidence type="ECO:0000256" key="6">
    <source>
        <dbReference type="ARBA" id="ARBA00022989"/>
    </source>
</evidence>
<evidence type="ECO:0000313" key="15">
    <source>
        <dbReference type="Proteomes" id="UP000053989"/>
    </source>
</evidence>
<dbReference type="EMBL" id="KN822151">
    <property type="protein sequence ID" value="KIM54630.1"/>
    <property type="molecule type" value="Genomic_DNA"/>
</dbReference>
<dbReference type="HOGENOM" id="CLU_008635_3_0_1"/>
<feature type="transmembrane region" description="Helical" evidence="12">
    <location>
        <begin position="366"/>
        <end position="391"/>
    </location>
</feature>
<dbReference type="GO" id="GO:0005886">
    <property type="term" value="C:plasma membrane"/>
    <property type="evidence" value="ECO:0007669"/>
    <property type="project" value="InterPro"/>
</dbReference>
<comment type="similarity">
    <text evidence="2">Belongs to the fungal Na(+)/H(+) exchanger family.</text>
</comment>
<evidence type="ECO:0000256" key="3">
    <source>
        <dbReference type="ARBA" id="ARBA00022448"/>
    </source>
</evidence>
<comment type="subcellular location">
    <subcellularLocation>
        <location evidence="1">Membrane</location>
        <topology evidence="1">Multi-pass membrane protein</topology>
    </subcellularLocation>
</comment>
<dbReference type="PANTHER" id="PTHR31382">
    <property type="entry name" value="NA(+)/H(+) ANTIPORTER"/>
    <property type="match status" value="1"/>
</dbReference>
<name>A0A0C3D1E4_9AGAM</name>
<feature type="transmembrane region" description="Helical" evidence="12">
    <location>
        <begin position="79"/>
        <end position="95"/>
    </location>
</feature>
<evidence type="ECO:0000256" key="10">
    <source>
        <dbReference type="ARBA" id="ARBA00023201"/>
    </source>
</evidence>
<evidence type="ECO:0000256" key="12">
    <source>
        <dbReference type="SAM" id="Phobius"/>
    </source>
</evidence>
<reference evidence="15" key="2">
    <citation type="submission" date="2015-01" db="EMBL/GenBank/DDBJ databases">
        <title>Evolutionary Origins and Diversification of the Mycorrhizal Mutualists.</title>
        <authorList>
            <consortium name="DOE Joint Genome Institute"/>
            <consortium name="Mycorrhizal Genomics Consortium"/>
            <person name="Kohler A."/>
            <person name="Kuo A."/>
            <person name="Nagy L.G."/>
            <person name="Floudas D."/>
            <person name="Copeland A."/>
            <person name="Barry K.W."/>
            <person name="Cichocki N."/>
            <person name="Veneault-Fourrey C."/>
            <person name="LaButti K."/>
            <person name="Lindquist E.A."/>
            <person name="Lipzen A."/>
            <person name="Lundell T."/>
            <person name="Morin E."/>
            <person name="Murat C."/>
            <person name="Riley R."/>
            <person name="Ohm R."/>
            <person name="Sun H."/>
            <person name="Tunlid A."/>
            <person name="Henrissat B."/>
            <person name="Grigoriev I.V."/>
            <person name="Hibbett D.S."/>
            <person name="Martin F."/>
        </authorList>
    </citation>
    <scope>NUCLEOTIDE SEQUENCE [LARGE SCALE GENOMIC DNA]</scope>
    <source>
        <strain evidence="15">Foug A</strain>
    </source>
</reference>
<dbReference type="OrthoDB" id="2190219at2759"/>
<evidence type="ECO:0000256" key="4">
    <source>
        <dbReference type="ARBA" id="ARBA00022449"/>
    </source>
</evidence>
<feature type="transmembrane region" description="Helical" evidence="12">
    <location>
        <begin position="300"/>
        <end position="319"/>
    </location>
</feature>
<feature type="compositionally biased region" description="Polar residues" evidence="11">
    <location>
        <begin position="775"/>
        <end position="800"/>
    </location>
</feature>
<feature type="compositionally biased region" description="Basic and acidic residues" evidence="11">
    <location>
        <begin position="749"/>
        <end position="758"/>
    </location>
</feature>
<dbReference type="STRING" id="1036808.A0A0C3D1E4"/>
<feature type="domain" description="Cation/H+ exchanger transmembrane" evidence="13">
    <location>
        <begin position="28"/>
        <end position="430"/>
    </location>
</feature>
<feature type="transmembrane region" description="Helical" evidence="12">
    <location>
        <begin position="209"/>
        <end position="229"/>
    </location>
</feature>
<protein>
    <recommendedName>
        <fullName evidence="13">Cation/H+ exchanger transmembrane domain-containing protein</fullName>
    </recommendedName>
</protein>
<evidence type="ECO:0000256" key="7">
    <source>
        <dbReference type="ARBA" id="ARBA00023053"/>
    </source>
</evidence>
<evidence type="ECO:0000256" key="5">
    <source>
        <dbReference type="ARBA" id="ARBA00022692"/>
    </source>
</evidence>
<dbReference type="InterPro" id="IPR004712">
    <property type="entry name" value="Na+/H+_antiporter_fungi"/>
</dbReference>
<feature type="transmembrane region" description="Helical" evidence="12">
    <location>
        <begin position="249"/>
        <end position="266"/>
    </location>
</feature>
<evidence type="ECO:0000313" key="14">
    <source>
        <dbReference type="EMBL" id="KIM54630.1"/>
    </source>
</evidence>
<evidence type="ECO:0000256" key="1">
    <source>
        <dbReference type="ARBA" id="ARBA00004141"/>
    </source>
</evidence>
<keyword evidence="10" id="KW-0739">Sodium transport</keyword>
<reference evidence="14 15" key="1">
    <citation type="submission" date="2014-04" db="EMBL/GenBank/DDBJ databases">
        <authorList>
            <consortium name="DOE Joint Genome Institute"/>
            <person name="Kuo A."/>
            <person name="Kohler A."/>
            <person name="Nagy L.G."/>
            <person name="Floudas D."/>
            <person name="Copeland A."/>
            <person name="Barry K.W."/>
            <person name="Cichocki N."/>
            <person name="Veneault-Fourrey C."/>
            <person name="LaButti K."/>
            <person name="Lindquist E.A."/>
            <person name="Lipzen A."/>
            <person name="Lundell T."/>
            <person name="Morin E."/>
            <person name="Murat C."/>
            <person name="Sun H."/>
            <person name="Tunlid A."/>
            <person name="Henrissat B."/>
            <person name="Grigoriev I.V."/>
            <person name="Hibbett D.S."/>
            <person name="Martin F."/>
            <person name="Nordberg H.P."/>
            <person name="Cantor M.N."/>
            <person name="Hua S.X."/>
        </authorList>
    </citation>
    <scope>NUCLEOTIDE SEQUENCE [LARGE SCALE GENOMIC DNA]</scope>
    <source>
        <strain evidence="14 15">Foug A</strain>
    </source>
</reference>
<feature type="transmembrane region" description="Helical" evidence="12">
    <location>
        <begin position="12"/>
        <end position="32"/>
    </location>
</feature>
<feature type="transmembrane region" description="Helical" evidence="12">
    <location>
        <begin position="331"/>
        <end position="354"/>
    </location>
</feature>
<feature type="region of interest" description="Disordered" evidence="11">
    <location>
        <begin position="486"/>
        <end position="506"/>
    </location>
</feature>
<keyword evidence="15" id="KW-1185">Reference proteome</keyword>
<organism evidence="14 15">
    <name type="scientific">Scleroderma citrinum Foug A</name>
    <dbReference type="NCBI Taxonomy" id="1036808"/>
    <lineage>
        <taxon>Eukaryota</taxon>
        <taxon>Fungi</taxon>
        <taxon>Dikarya</taxon>
        <taxon>Basidiomycota</taxon>
        <taxon>Agaricomycotina</taxon>
        <taxon>Agaricomycetes</taxon>
        <taxon>Agaricomycetidae</taxon>
        <taxon>Boletales</taxon>
        <taxon>Sclerodermatineae</taxon>
        <taxon>Sclerodermataceae</taxon>
        <taxon>Scleroderma</taxon>
    </lineage>
</organism>
<feature type="transmembrane region" description="Helical" evidence="12">
    <location>
        <begin position="411"/>
        <end position="432"/>
    </location>
</feature>
<keyword evidence="6 12" id="KW-1133">Transmembrane helix</keyword>
<gene>
    <name evidence="14" type="ORF">SCLCIDRAFT_136506</name>
</gene>
<feature type="transmembrane region" description="Helical" evidence="12">
    <location>
        <begin position="272"/>
        <end position="288"/>
    </location>
</feature>
<feature type="region of interest" description="Disordered" evidence="11">
    <location>
        <begin position="617"/>
        <end position="821"/>
    </location>
</feature>
<evidence type="ECO:0000259" key="13">
    <source>
        <dbReference type="Pfam" id="PF00999"/>
    </source>
</evidence>